<dbReference type="EMBL" id="AP024086">
    <property type="protein sequence ID" value="BCL60824.1"/>
    <property type="molecule type" value="Genomic_DNA"/>
</dbReference>
<evidence type="ECO:0000259" key="2">
    <source>
        <dbReference type="Pfam" id="PF09976"/>
    </source>
</evidence>
<feature type="transmembrane region" description="Helical" evidence="1">
    <location>
        <begin position="43"/>
        <end position="64"/>
    </location>
</feature>
<evidence type="ECO:0000313" key="3">
    <source>
        <dbReference type="EMBL" id="BCL60824.1"/>
    </source>
</evidence>
<protein>
    <recommendedName>
        <fullName evidence="2">Ancillary SecYEG translocon subunit/Cell division coordinator CpoB TPR domain-containing protein</fullName>
    </recommendedName>
</protein>
<dbReference type="RefSeq" id="WP_228856912.1">
    <property type="nucleotide sequence ID" value="NZ_AP024086.1"/>
</dbReference>
<evidence type="ECO:0000313" key="4">
    <source>
        <dbReference type="Proteomes" id="UP000826725"/>
    </source>
</evidence>
<sequence length="234" mass="26197">MAGESAYTKRLTAETKMDKIEELLEHFNLPPEVITSIRKNQKLIIFGLVLLLIFTVTFSLYTSYRKKIVQEGASALAVAVQEPPEKRMEALAAVVEKYGSTTSAQWARIEIANLNMKNGDYNSAAQEYLNELKETDDSNPLYGLLLFGAGQALESEKKYDEAAAQYNLLKELKGYEHIGYIGLARIEEVQGNFAKANTTYNNFLLNVGDDPSAARARAEIESRIARLKMKMSKK</sequence>
<dbReference type="Proteomes" id="UP000826725">
    <property type="component" value="Chromosome"/>
</dbReference>
<keyword evidence="4" id="KW-1185">Reference proteome</keyword>
<accession>A0A8D5FM92</accession>
<evidence type="ECO:0000256" key="1">
    <source>
        <dbReference type="SAM" id="Phobius"/>
    </source>
</evidence>
<name>A0A8D5FM92_9BACT</name>
<keyword evidence="1" id="KW-0472">Membrane</keyword>
<dbReference type="InterPro" id="IPR018704">
    <property type="entry name" value="SecYEG/CpoB_TPR"/>
</dbReference>
<keyword evidence="1" id="KW-0812">Transmembrane</keyword>
<keyword evidence="1" id="KW-1133">Transmembrane helix</keyword>
<dbReference type="AlphaFoldDB" id="A0A8D5FM92"/>
<gene>
    <name evidence="3" type="ORF">DGMP_15170</name>
</gene>
<feature type="domain" description="Ancillary SecYEG translocon subunit/Cell division coordinator CpoB TPR" evidence="2">
    <location>
        <begin position="39"/>
        <end position="164"/>
    </location>
</feature>
<dbReference type="KEGG" id="dbk:DGMP_15170"/>
<dbReference type="Pfam" id="PF09976">
    <property type="entry name" value="TPR_21"/>
    <property type="match status" value="1"/>
</dbReference>
<proteinExistence type="predicted"/>
<reference evidence="3" key="1">
    <citation type="submission" date="2020-09" db="EMBL/GenBank/DDBJ databases">
        <title>Desulfogranum mesoprofundum gen. nov., sp. nov., a novel mesophilic, sulfate-reducing chemolithoautotroph isolated from a deep-sea hydrothermal vent chimney in the Suiyo Seamount.</title>
        <authorList>
            <person name="Hashimoto Y."/>
            <person name="Nakagawa S."/>
        </authorList>
    </citation>
    <scope>NUCLEOTIDE SEQUENCE</scope>
    <source>
        <strain evidence="3">KT2</strain>
    </source>
</reference>
<organism evidence="3 4">
    <name type="scientific">Desulfomarina profundi</name>
    <dbReference type="NCBI Taxonomy" id="2772557"/>
    <lineage>
        <taxon>Bacteria</taxon>
        <taxon>Pseudomonadati</taxon>
        <taxon>Thermodesulfobacteriota</taxon>
        <taxon>Desulfobulbia</taxon>
        <taxon>Desulfobulbales</taxon>
        <taxon>Desulfobulbaceae</taxon>
        <taxon>Desulfomarina</taxon>
    </lineage>
</organism>